<reference evidence="8 9" key="1">
    <citation type="journal article" date="2011" name="Proc. Natl. Acad. Sci. U.S.A.">
        <title>Evolutionary erosion of yeast sex chromosomes by mating-type switching accidents.</title>
        <authorList>
            <person name="Gordon J.L."/>
            <person name="Armisen D."/>
            <person name="Proux-Wera E."/>
            <person name="Oheigeartaigh S.S."/>
            <person name="Byrne K.P."/>
            <person name="Wolfe K.H."/>
        </authorList>
    </citation>
    <scope>NUCLEOTIDE SEQUENCE [LARGE SCALE GENOMIC DNA]</scope>
    <source>
        <strain evidence="9">ATCC 34711 / CBS 6284 / DSM 70876 / NBRC 10599 / NRRL Y-10934 / UCD 77-7</strain>
    </source>
</reference>
<evidence type="ECO:0000256" key="4">
    <source>
        <dbReference type="RuleBase" id="RU004560"/>
    </source>
</evidence>
<dbReference type="InterPro" id="IPR030379">
    <property type="entry name" value="G_SEPTIN_dom"/>
</dbReference>
<dbReference type="SUPFAM" id="SSF52540">
    <property type="entry name" value="P-loop containing nucleoside triphosphate hydrolases"/>
    <property type="match status" value="1"/>
</dbReference>
<feature type="compositionally biased region" description="Low complexity" evidence="6">
    <location>
        <begin position="513"/>
        <end position="531"/>
    </location>
</feature>
<feature type="domain" description="Septin-type G" evidence="7">
    <location>
        <begin position="21"/>
        <end position="346"/>
    </location>
</feature>
<evidence type="ECO:0000313" key="9">
    <source>
        <dbReference type="Proteomes" id="UP000002866"/>
    </source>
</evidence>
<dbReference type="InterPro" id="IPR027417">
    <property type="entry name" value="P-loop_NTPase"/>
</dbReference>
<dbReference type="Proteomes" id="UP000002866">
    <property type="component" value="Chromosome 2"/>
</dbReference>
<comment type="subcellular location">
    <subcellularLocation>
        <location evidence="1">Bud neck</location>
    </subcellularLocation>
</comment>
<dbReference type="CDD" id="cd01850">
    <property type="entry name" value="CDC_Septin"/>
    <property type="match status" value="1"/>
</dbReference>
<dbReference type="GO" id="GO:0005525">
    <property type="term" value="F:GTP binding"/>
    <property type="evidence" value="ECO:0007669"/>
    <property type="project" value="UniProtKB-KW"/>
</dbReference>
<keyword evidence="2 4" id="KW-0547">Nucleotide-binding</keyword>
<dbReference type="KEGG" id="tbl:TBLA_0B09820"/>
<dbReference type="EMBL" id="HE806317">
    <property type="protein sequence ID" value="CCH59800.1"/>
    <property type="molecule type" value="Genomic_DNA"/>
</dbReference>
<sequence length="550" mass="62449">MINSRLLQDPASLRRKKESRRGINYTILLVGGESTGKTTFANNLMECNVLPHRYSDHSSNLNNNILNSNVKLIKPTQLISFTAKDGIPSLINEFNPSIASIEPGITITSTSLEISSNPLSNNSDEDILLFNIIDVHGIGENLDNSNAFTEITSYLEQQFETVLAEETRVKRNPRFEDTRVHVALYFIEATGHGLKDFDVEMMKKLSRYTNVLPIISKADSFTPQELLQFKKNILFDIDRYNVPIFKFDLENNQDQYLEEDDYETLEENRHLAEIQPFSIICSDEKDSQGNYIRQYPWGTIYINDNDLETSDLNILKNVLFGSHLQEFKDNTQNFLYENYRAEKLLAVTNDSTNGYAESSTNPLNSNDKALKRQSAAPSLSNFASLVNTGKFKSSNDLSMTMNEEFSNDQNVSNETPQATPKISQDSEINENINPNTIASSPERIKLRNISETIPYVLRHERILVKQQKLQELEAKSAKELQLKIMQLEKKAHDLKLREKLLLKQKLNNMNDSTSSFATASTTNTPSTTAHSFIKKEETLTDLSSIVSARD</sequence>
<dbReference type="GeneID" id="14494177"/>
<dbReference type="GO" id="GO:0005935">
    <property type="term" value="C:cellular bud neck"/>
    <property type="evidence" value="ECO:0007669"/>
    <property type="project" value="UniProtKB-SubCell"/>
</dbReference>
<dbReference type="FunCoup" id="I2H098">
    <property type="interactions" value="231"/>
</dbReference>
<name>I2H098_HENB6</name>
<dbReference type="STRING" id="1071380.I2H098"/>
<organism evidence="8 9">
    <name type="scientific">Henningerozyma blattae (strain ATCC 34711 / CBS 6284 / DSM 70876 / NBRC 10599 / NRRL Y-10934 / UCD 77-7)</name>
    <name type="common">Yeast</name>
    <name type="synonym">Tetrapisispora blattae</name>
    <dbReference type="NCBI Taxonomy" id="1071380"/>
    <lineage>
        <taxon>Eukaryota</taxon>
        <taxon>Fungi</taxon>
        <taxon>Dikarya</taxon>
        <taxon>Ascomycota</taxon>
        <taxon>Saccharomycotina</taxon>
        <taxon>Saccharomycetes</taxon>
        <taxon>Saccharomycetales</taxon>
        <taxon>Saccharomycetaceae</taxon>
        <taxon>Henningerozyma</taxon>
    </lineage>
</organism>
<evidence type="ECO:0000313" key="8">
    <source>
        <dbReference type="EMBL" id="CCH59800.1"/>
    </source>
</evidence>
<proteinExistence type="inferred from homology"/>
<dbReference type="GO" id="GO:0031105">
    <property type="term" value="C:septin complex"/>
    <property type="evidence" value="ECO:0007669"/>
    <property type="project" value="UniProtKB-ARBA"/>
</dbReference>
<evidence type="ECO:0000259" key="7">
    <source>
        <dbReference type="PROSITE" id="PS51719"/>
    </source>
</evidence>
<evidence type="ECO:0000256" key="5">
    <source>
        <dbReference type="SAM" id="Coils"/>
    </source>
</evidence>
<gene>
    <name evidence="8" type="primary">TBLA0B09820</name>
    <name evidence="8" type="ORF">TBLA_0B09820</name>
</gene>
<evidence type="ECO:0000256" key="1">
    <source>
        <dbReference type="ARBA" id="ARBA00004266"/>
    </source>
</evidence>
<protein>
    <recommendedName>
        <fullName evidence="7">Septin-type G domain-containing protein</fullName>
    </recommendedName>
</protein>
<comment type="similarity">
    <text evidence="4">Belongs to the TRAFAC class TrmE-Era-EngA-EngB-Septin-like GTPase superfamily. Septin GTPase family.</text>
</comment>
<dbReference type="PANTHER" id="PTHR18884">
    <property type="entry name" value="SEPTIN"/>
    <property type="match status" value="1"/>
</dbReference>
<dbReference type="Pfam" id="PF00735">
    <property type="entry name" value="Septin"/>
    <property type="match status" value="1"/>
</dbReference>
<feature type="region of interest" description="Disordered" evidence="6">
    <location>
        <begin position="513"/>
        <end position="532"/>
    </location>
</feature>
<dbReference type="OrthoDB" id="416553at2759"/>
<dbReference type="RefSeq" id="XP_004179319.1">
    <property type="nucleotide sequence ID" value="XM_004179271.1"/>
</dbReference>
<feature type="coiled-coil region" evidence="5">
    <location>
        <begin position="477"/>
        <end position="504"/>
    </location>
</feature>
<keyword evidence="9" id="KW-1185">Reference proteome</keyword>
<keyword evidence="3 4" id="KW-0342">GTP-binding</keyword>
<evidence type="ECO:0000256" key="2">
    <source>
        <dbReference type="ARBA" id="ARBA00022741"/>
    </source>
</evidence>
<dbReference type="Gene3D" id="3.40.50.300">
    <property type="entry name" value="P-loop containing nucleotide triphosphate hydrolases"/>
    <property type="match status" value="1"/>
</dbReference>
<dbReference type="AlphaFoldDB" id="I2H098"/>
<dbReference type="eggNOG" id="KOG2655">
    <property type="taxonomic scope" value="Eukaryota"/>
</dbReference>
<dbReference type="PROSITE" id="PS51719">
    <property type="entry name" value="G_SEPTIN"/>
    <property type="match status" value="1"/>
</dbReference>
<dbReference type="InterPro" id="IPR016491">
    <property type="entry name" value="Septin"/>
</dbReference>
<dbReference type="InParanoid" id="I2H098"/>
<dbReference type="OMA" id="IQECKFL"/>
<dbReference type="HOGENOM" id="CLU_017718_7_4_1"/>
<evidence type="ECO:0000256" key="6">
    <source>
        <dbReference type="SAM" id="MobiDB-lite"/>
    </source>
</evidence>
<accession>I2H098</accession>
<evidence type="ECO:0000256" key="3">
    <source>
        <dbReference type="ARBA" id="ARBA00023134"/>
    </source>
</evidence>
<dbReference type="PIRSF" id="PIRSF006698">
    <property type="entry name" value="Septin"/>
    <property type="match status" value="1"/>
</dbReference>
<keyword evidence="5" id="KW-0175">Coiled coil</keyword>